<evidence type="ECO:0000256" key="1">
    <source>
        <dbReference type="SAM" id="MobiDB-lite"/>
    </source>
</evidence>
<dbReference type="InterPro" id="IPR026954">
    <property type="entry name" value="PknH-like_Extracell"/>
</dbReference>
<keyword evidence="4" id="KW-1185">Reference proteome</keyword>
<proteinExistence type="predicted"/>
<accession>A0A1X1Y4G1</accession>
<evidence type="ECO:0000313" key="3">
    <source>
        <dbReference type="EMBL" id="ORW05975.1"/>
    </source>
</evidence>
<name>A0A1X1Y4G1_9MYCO</name>
<feature type="domain" description="PknH-like extracellular" evidence="2">
    <location>
        <begin position="23"/>
        <end position="160"/>
    </location>
</feature>
<dbReference type="Gene3D" id="3.40.1000.70">
    <property type="entry name" value="PknH-like extracellular domain"/>
    <property type="match status" value="1"/>
</dbReference>
<protein>
    <recommendedName>
        <fullName evidence="2">PknH-like extracellular domain-containing protein</fullName>
    </recommendedName>
</protein>
<reference evidence="3 4" key="1">
    <citation type="submission" date="2016-01" db="EMBL/GenBank/DDBJ databases">
        <title>The new phylogeny of the genus Mycobacterium.</title>
        <authorList>
            <person name="Tarcisio F."/>
            <person name="Conor M."/>
            <person name="Antonella G."/>
            <person name="Elisabetta G."/>
            <person name="Giulia F.S."/>
            <person name="Sara T."/>
            <person name="Anna F."/>
            <person name="Clotilde B."/>
            <person name="Roberto B."/>
            <person name="Veronica D.S."/>
            <person name="Fabio R."/>
            <person name="Monica P."/>
            <person name="Olivier J."/>
            <person name="Enrico T."/>
            <person name="Nicola S."/>
        </authorList>
    </citation>
    <scope>NUCLEOTIDE SEQUENCE [LARGE SCALE GENOMIC DNA]</scope>
    <source>
        <strain evidence="3 4">DSM 45166</strain>
    </source>
</reference>
<gene>
    <name evidence="3" type="ORF">AWC14_26395</name>
</gene>
<evidence type="ECO:0000259" key="2">
    <source>
        <dbReference type="Pfam" id="PF14032"/>
    </source>
</evidence>
<sequence length="162" mass="17501">MRRIADFDGLAPEPALDLHQPGHSDADAPPPCRAVFDQQATFGGGWTQFRSVTYNGQANQPGQAPVLNGVDQAVGVYTDDAAARSAFDRLVPSLTACSGLHDENYAFTVNRPDPSTVALDSEQFASMYRVKSSVLVEVSVSEFSQRDRIAGSVLQTITERIK</sequence>
<dbReference type="EMBL" id="LQPE01000076">
    <property type="protein sequence ID" value="ORW05975.1"/>
    <property type="molecule type" value="Genomic_DNA"/>
</dbReference>
<organism evidence="3 4">
    <name type="scientific">Mycobacterium kyorinense</name>
    <dbReference type="NCBI Taxonomy" id="487514"/>
    <lineage>
        <taxon>Bacteria</taxon>
        <taxon>Bacillati</taxon>
        <taxon>Actinomycetota</taxon>
        <taxon>Actinomycetes</taxon>
        <taxon>Mycobacteriales</taxon>
        <taxon>Mycobacteriaceae</taxon>
        <taxon>Mycobacterium</taxon>
    </lineage>
</organism>
<comment type="caution">
    <text evidence="3">The sequence shown here is derived from an EMBL/GenBank/DDBJ whole genome shotgun (WGS) entry which is preliminary data.</text>
</comment>
<dbReference type="AlphaFoldDB" id="A0A1X1Y4G1"/>
<dbReference type="Proteomes" id="UP000193487">
    <property type="component" value="Unassembled WGS sequence"/>
</dbReference>
<evidence type="ECO:0000313" key="4">
    <source>
        <dbReference type="Proteomes" id="UP000193487"/>
    </source>
</evidence>
<feature type="region of interest" description="Disordered" evidence="1">
    <location>
        <begin position="1"/>
        <end position="28"/>
    </location>
</feature>
<dbReference type="Pfam" id="PF14032">
    <property type="entry name" value="PknH_C"/>
    <property type="match status" value="1"/>
</dbReference>
<dbReference type="InterPro" id="IPR038232">
    <property type="entry name" value="PknH-like_Extracell_sf"/>
</dbReference>